<evidence type="ECO:0000313" key="1">
    <source>
        <dbReference type="EMBL" id="JAH89583.1"/>
    </source>
</evidence>
<name>A0A0E9WJB8_ANGAN</name>
<protein>
    <submittedName>
        <fullName evidence="1">Uncharacterized protein</fullName>
    </submittedName>
</protein>
<reference evidence="1" key="1">
    <citation type="submission" date="2014-11" db="EMBL/GenBank/DDBJ databases">
        <authorList>
            <person name="Amaro Gonzalez C."/>
        </authorList>
    </citation>
    <scope>NUCLEOTIDE SEQUENCE</scope>
</reference>
<proteinExistence type="predicted"/>
<organism evidence="1">
    <name type="scientific">Anguilla anguilla</name>
    <name type="common">European freshwater eel</name>
    <name type="synonym">Muraena anguilla</name>
    <dbReference type="NCBI Taxonomy" id="7936"/>
    <lineage>
        <taxon>Eukaryota</taxon>
        <taxon>Metazoa</taxon>
        <taxon>Chordata</taxon>
        <taxon>Craniata</taxon>
        <taxon>Vertebrata</taxon>
        <taxon>Euteleostomi</taxon>
        <taxon>Actinopterygii</taxon>
        <taxon>Neopterygii</taxon>
        <taxon>Teleostei</taxon>
        <taxon>Anguilliformes</taxon>
        <taxon>Anguillidae</taxon>
        <taxon>Anguilla</taxon>
    </lineage>
</organism>
<sequence length="50" mass="5759">MAILFTYLWPTSRTESEGVISCHRMVGKCFRFAQQFCNTNDNQLIIGKCV</sequence>
<accession>A0A0E9WJB8</accession>
<dbReference type="EMBL" id="GBXM01018994">
    <property type="protein sequence ID" value="JAH89583.1"/>
    <property type="molecule type" value="Transcribed_RNA"/>
</dbReference>
<dbReference type="AlphaFoldDB" id="A0A0E9WJB8"/>
<reference evidence="1" key="2">
    <citation type="journal article" date="2015" name="Fish Shellfish Immunol.">
        <title>Early steps in the European eel (Anguilla anguilla)-Vibrio vulnificus interaction in the gills: Role of the RtxA13 toxin.</title>
        <authorList>
            <person name="Callol A."/>
            <person name="Pajuelo D."/>
            <person name="Ebbesson L."/>
            <person name="Teles M."/>
            <person name="MacKenzie S."/>
            <person name="Amaro C."/>
        </authorList>
    </citation>
    <scope>NUCLEOTIDE SEQUENCE</scope>
</reference>